<reference evidence="3" key="1">
    <citation type="submission" date="2017-05" db="EMBL/GenBank/DDBJ databases">
        <authorList>
            <person name="Sung H."/>
        </authorList>
    </citation>
    <scope>NUCLEOTIDE SEQUENCE [LARGE SCALE GENOMIC DNA]</scope>
    <source>
        <strain evidence="3">AR23208</strain>
    </source>
</reference>
<dbReference type="EMBL" id="CP021434">
    <property type="protein sequence ID" value="ARU62691.1"/>
    <property type="molecule type" value="Genomic_DNA"/>
</dbReference>
<feature type="domain" description="Thiopeptide-type bacteriocin biosynthesis" evidence="1">
    <location>
        <begin position="17"/>
        <end position="371"/>
    </location>
</feature>
<name>A0A1Y0IQ90_9BACL</name>
<proteinExistence type="predicted"/>
<dbReference type="Pfam" id="PF14028">
    <property type="entry name" value="Lant_dehydr_C"/>
    <property type="match status" value="1"/>
</dbReference>
<accession>A0A1Y0IQ90</accession>
<evidence type="ECO:0000313" key="2">
    <source>
        <dbReference type="EMBL" id="ARU62691.1"/>
    </source>
</evidence>
<keyword evidence="3" id="KW-1185">Reference proteome</keyword>
<protein>
    <recommendedName>
        <fullName evidence="1">Thiopeptide-type bacteriocin biosynthesis domain-containing protein</fullName>
    </recommendedName>
</protein>
<evidence type="ECO:0000259" key="1">
    <source>
        <dbReference type="Pfam" id="PF14028"/>
    </source>
</evidence>
<dbReference type="KEGG" id="tum:CBW65_18190"/>
<sequence>MDGGAGQAGRKGLRKVWQSIHVFYYEDQKEALILDAIRPVLRELRETFGVERLHVRRHWKLGPHVELQMEAEEDLLAGSILPFVQERLAPYLEQHPSQRMLDAAQYLQQSQTLGAWELEPGPYEPLQPDNSVAAMPFVRRSEVVNGVNVMTAIENFWVRALDAVLDIMEDSRGNTLKRYQWMIRMMAAVAEQFPNHGILRGHLSYRSHVEGFLVQMDKNGQLLTAFQQQEEQLGGVIEATLREALDGMDEQGVYVGEQGPLRVWSEALRDLFQECYALAKDGELTSNTDHYQDLAERIGQEAVDRWKMDDPESGMSEFHKTLFKKQGNEQFFGSPEFATYRMLINVFYTYLPLFGINPNYKHLLCYLLCNAVERVKGVTWQEIVSEFGQSGGEGVLAHHEAKI</sequence>
<dbReference type="InterPro" id="IPR023809">
    <property type="entry name" value="Thiopep_bacteriocin_synth_dom"/>
</dbReference>
<dbReference type="AlphaFoldDB" id="A0A1Y0IQ90"/>
<dbReference type="Proteomes" id="UP000195437">
    <property type="component" value="Chromosome"/>
</dbReference>
<organism evidence="2 3">
    <name type="scientific">Tumebacillus avium</name>
    <dbReference type="NCBI Taxonomy" id="1903704"/>
    <lineage>
        <taxon>Bacteria</taxon>
        <taxon>Bacillati</taxon>
        <taxon>Bacillota</taxon>
        <taxon>Bacilli</taxon>
        <taxon>Bacillales</taxon>
        <taxon>Alicyclobacillaceae</taxon>
        <taxon>Tumebacillus</taxon>
    </lineage>
</organism>
<evidence type="ECO:0000313" key="3">
    <source>
        <dbReference type="Proteomes" id="UP000195437"/>
    </source>
</evidence>
<gene>
    <name evidence="2" type="ORF">CBW65_18190</name>
</gene>